<reference evidence="4" key="1">
    <citation type="journal article" date="2023" name="bioRxiv">
        <title>Improved chromosome-level genome assembly for marigold (Tagetes erecta).</title>
        <authorList>
            <person name="Jiang F."/>
            <person name="Yuan L."/>
            <person name="Wang S."/>
            <person name="Wang H."/>
            <person name="Xu D."/>
            <person name="Wang A."/>
            <person name="Fan W."/>
        </authorList>
    </citation>
    <scope>NUCLEOTIDE SEQUENCE</scope>
    <source>
        <strain evidence="4">WSJ</strain>
        <tissue evidence="4">Leaf</tissue>
    </source>
</reference>
<dbReference type="InterPro" id="IPR025558">
    <property type="entry name" value="DUF4283"/>
</dbReference>
<feature type="coiled-coil region" evidence="1">
    <location>
        <begin position="617"/>
        <end position="644"/>
    </location>
</feature>
<accession>A0AAD8K657</accession>
<keyword evidence="1" id="KW-0175">Coiled coil</keyword>
<dbReference type="PANTHER" id="PTHR31286">
    <property type="entry name" value="GLYCINE-RICH CELL WALL STRUCTURAL PROTEIN 1.8-LIKE"/>
    <property type="match status" value="1"/>
</dbReference>
<dbReference type="PANTHER" id="PTHR31286:SF180">
    <property type="entry name" value="OS10G0362600 PROTEIN"/>
    <property type="match status" value="1"/>
</dbReference>
<dbReference type="Pfam" id="PF14111">
    <property type="entry name" value="DUF4283"/>
    <property type="match status" value="1"/>
</dbReference>
<gene>
    <name evidence="4" type="ORF">QVD17_32414</name>
</gene>
<organism evidence="4 5">
    <name type="scientific">Tagetes erecta</name>
    <name type="common">African marigold</name>
    <dbReference type="NCBI Taxonomy" id="13708"/>
    <lineage>
        <taxon>Eukaryota</taxon>
        <taxon>Viridiplantae</taxon>
        <taxon>Streptophyta</taxon>
        <taxon>Embryophyta</taxon>
        <taxon>Tracheophyta</taxon>
        <taxon>Spermatophyta</taxon>
        <taxon>Magnoliopsida</taxon>
        <taxon>eudicotyledons</taxon>
        <taxon>Gunneridae</taxon>
        <taxon>Pentapetalae</taxon>
        <taxon>asterids</taxon>
        <taxon>campanulids</taxon>
        <taxon>Asterales</taxon>
        <taxon>Asteraceae</taxon>
        <taxon>Asteroideae</taxon>
        <taxon>Heliantheae alliance</taxon>
        <taxon>Tageteae</taxon>
        <taxon>Tagetes</taxon>
    </lineage>
</organism>
<evidence type="ECO:0000313" key="5">
    <source>
        <dbReference type="Proteomes" id="UP001229421"/>
    </source>
</evidence>
<feature type="region of interest" description="Disordered" evidence="2">
    <location>
        <begin position="12"/>
        <end position="32"/>
    </location>
</feature>
<evidence type="ECO:0000259" key="3">
    <source>
        <dbReference type="Pfam" id="PF14111"/>
    </source>
</evidence>
<feature type="domain" description="DUF4283" evidence="3">
    <location>
        <begin position="418"/>
        <end position="493"/>
    </location>
</feature>
<dbReference type="AlphaFoldDB" id="A0AAD8K657"/>
<keyword evidence="5" id="KW-1185">Reference proteome</keyword>
<evidence type="ECO:0000313" key="4">
    <source>
        <dbReference type="EMBL" id="KAK1416623.1"/>
    </source>
</evidence>
<comment type="caution">
    <text evidence="4">The sequence shown here is derived from an EMBL/GenBank/DDBJ whole genome shotgun (WGS) entry which is preliminary data.</text>
</comment>
<name>A0AAD8K657_TARER</name>
<evidence type="ECO:0000256" key="1">
    <source>
        <dbReference type="SAM" id="Coils"/>
    </source>
</evidence>
<dbReference type="EMBL" id="JAUHHV010000008">
    <property type="protein sequence ID" value="KAK1416623.1"/>
    <property type="molecule type" value="Genomic_DNA"/>
</dbReference>
<evidence type="ECO:0000256" key="2">
    <source>
        <dbReference type="SAM" id="MobiDB-lite"/>
    </source>
</evidence>
<proteinExistence type="predicted"/>
<protein>
    <recommendedName>
        <fullName evidence="3">DUF4283 domain-containing protein</fullName>
    </recommendedName>
</protein>
<sequence>MSESSIFIGDFSKFHLDPGDPPPKTSSGVSIQPPMVDSSVLLDSIHPNPALVTSSVLQSSFPSASFPSSVSPCDGNVDRSSRVFISVRKKGPAEGSLKNCLPNFKDSPQIEAAMNAFVSGTCVDPKFIDEVKAFISLHILNPEFEAKYGKLLMSRCSSKGDNGKGDTNCMEMEINVNSKGVKRAGVENFVSSSGIDCGVDGMEIVDISREGGKKSRPSELNTDDQGVRFGISQQEYNVLKQIYDKLAVYGVNQTELKYVKQCAVNGKEFVEQIGNLPLLFPNFMIGKAHGKDSVSAGYVIEKIKEGKFASFKEVKLEVNKVKKQQIASSGNVLKEGAKWAAKGRVDLHSVPAIENMKFMGSKGGKVVGKGTYVSAVKGKAKVTLDDPIEYCPPVILENGEKVAMIQAKFLEKAEIVYKSMLYGYFVGTEVDLKFVRFNLYKMWRRFGIIDISSNGMGIFYFKFRNEEGMKAVMEAGPWVVANVPLCIQKYEMGMNVVKEEPKDIPIWVTFKNLPLELWNTVCICKIASCIGKPLTFDTITTNKCANLNGIGGFARVLVQVSAENALPNCVKAVYPVQGIVQGGSLLVEVEYQQHPDRCNHCVVFGHSYENCKMRPVSEAERVEKEKLKTEMNSMNEEIKKGKGVIDSDGFDI</sequence>
<dbReference type="InterPro" id="IPR040256">
    <property type="entry name" value="At4g02000-like"/>
</dbReference>
<dbReference type="Proteomes" id="UP001229421">
    <property type="component" value="Unassembled WGS sequence"/>
</dbReference>